<name>A0A4Z2FRF5_9TELE</name>
<gene>
    <name evidence="2" type="ORF">EYF80_046234</name>
</gene>
<evidence type="ECO:0000313" key="3">
    <source>
        <dbReference type="Proteomes" id="UP000314294"/>
    </source>
</evidence>
<dbReference type="EMBL" id="SRLO01000958">
    <property type="protein sequence ID" value="TNN43571.1"/>
    <property type="molecule type" value="Genomic_DNA"/>
</dbReference>
<proteinExistence type="predicted"/>
<evidence type="ECO:0000256" key="1">
    <source>
        <dbReference type="SAM" id="MobiDB-lite"/>
    </source>
</evidence>
<comment type="caution">
    <text evidence="2">The sequence shown here is derived from an EMBL/GenBank/DDBJ whole genome shotgun (WGS) entry which is preliminary data.</text>
</comment>
<feature type="region of interest" description="Disordered" evidence="1">
    <location>
        <begin position="148"/>
        <end position="180"/>
    </location>
</feature>
<dbReference type="AlphaFoldDB" id="A0A4Z2FRF5"/>
<organism evidence="2 3">
    <name type="scientific">Liparis tanakae</name>
    <name type="common">Tanaka's snailfish</name>
    <dbReference type="NCBI Taxonomy" id="230148"/>
    <lineage>
        <taxon>Eukaryota</taxon>
        <taxon>Metazoa</taxon>
        <taxon>Chordata</taxon>
        <taxon>Craniata</taxon>
        <taxon>Vertebrata</taxon>
        <taxon>Euteleostomi</taxon>
        <taxon>Actinopterygii</taxon>
        <taxon>Neopterygii</taxon>
        <taxon>Teleostei</taxon>
        <taxon>Neoteleostei</taxon>
        <taxon>Acanthomorphata</taxon>
        <taxon>Eupercaria</taxon>
        <taxon>Perciformes</taxon>
        <taxon>Cottioidei</taxon>
        <taxon>Cottales</taxon>
        <taxon>Liparidae</taxon>
        <taxon>Liparis</taxon>
    </lineage>
</organism>
<feature type="compositionally biased region" description="Acidic residues" evidence="1">
    <location>
        <begin position="160"/>
        <end position="180"/>
    </location>
</feature>
<dbReference type="Proteomes" id="UP000314294">
    <property type="component" value="Unassembled WGS sequence"/>
</dbReference>
<evidence type="ECO:0000313" key="2">
    <source>
        <dbReference type="EMBL" id="TNN43571.1"/>
    </source>
</evidence>
<sequence length="180" mass="19223">MDSLARNLDLIAGPGPPVVYLNYTETGFPSRKTSADYAVYCANAPTNSFEEKVLLHQLSPLLGGEVWLALLHLPQPLLVFSQDPLNVPGGHLVRHHDLLVSVGHQTPHGLLANVFDGTLSVALARGLGLRLGSFRVSSASQLGSDLGVVFQSANPKPETEPDPEPDPEPVEPEVADLVPE</sequence>
<reference evidence="2 3" key="1">
    <citation type="submission" date="2019-03" db="EMBL/GenBank/DDBJ databases">
        <title>First draft genome of Liparis tanakae, snailfish: a comprehensive survey of snailfish specific genes.</title>
        <authorList>
            <person name="Kim W."/>
            <person name="Song I."/>
            <person name="Jeong J.-H."/>
            <person name="Kim D."/>
            <person name="Kim S."/>
            <person name="Ryu S."/>
            <person name="Song J.Y."/>
            <person name="Lee S.K."/>
        </authorList>
    </citation>
    <scope>NUCLEOTIDE SEQUENCE [LARGE SCALE GENOMIC DNA]</scope>
    <source>
        <tissue evidence="2">Muscle</tissue>
    </source>
</reference>
<keyword evidence="3" id="KW-1185">Reference proteome</keyword>
<accession>A0A4Z2FRF5</accession>
<protein>
    <submittedName>
        <fullName evidence="2">Uncharacterized protein</fullName>
    </submittedName>
</protein>